<evidence type="ECO:0000313" key="3">
    <source>
        <dbReference type="Proteomes" id="UP001298593"/>
    </source>
</evidence>
<sequence length="388" mass="42533">MATTRFLNEAQARSQFDPVLVRLLKEGIEQSDVAADAIVESFGSLPGGSGMRAVNAWLAGADDVPRALTDLLEPIAAVPDWVDWARLERGVVAYWRGGALAGLTLNCASLAAGYQSSAAAKPLIFTGELIDRAYRRTQETARWMLAATSPGGMRRHGTGFAETLRVRIMHAAVRRRLLRSEQWQMEAWGVPINNTDVAYGIAGEFSTIPIRAMRDTGMHFRRDEREDIQHLWRYVGHVLGVPEPLLPATEARAKEMIDIKHVTDTPADDDSRALVRALIENGAPPELMLPRPLVRLATKAIPAVLYGFTRRWAGDEVADQLHIPDTPLKHLGAVIRPAIQLSEYARRAGLRDEVRLAARTRAGLNKMLAAGHAPATIGVDREATTVTA</sequence>
<dbReference type="RefSeq" id="WP_329780031.1">
    <property type="nucleotide sequence ID" value="NZ_JAYJJU010000007.1"/>
</dbReference>
<name>A0ABU5XYV8_9MYCO</name>
<proteinExistence type="predicted"/>
<comment type="caution">
    <text evidence="2">The sequence shown here is derived from an EMBL/GenBank/DDBJ whole genome shotgun (WGS) entry which is preliminary data.</text>
</comment>
<dbReference type="EC" id="1.-.-.-" evidence="2"/>
<organism evidence="2 3">
    <name type="scientific">[Mycobacterium] nativiensis</name>
    <dbReference type="NCBI Taxonomy" id="2855503"/>
    <lineage>
        <taxon>Bacteria</taxon>
        <taxon>Bacillati</taxon>
        <taxon>Actinomycetota</taxon>
        <taxon>Actinomycetes</taxon>
        <taxon>Mycobacteriales</taxon>
        <taxon>Mycobacteriaceae</taxon>
        <taxon>Mycolicibacter</taxon>
    </lineage>
</organism>
<dbReference type="EMBL" id="JAYJJU010000007">
    <property type="protein sequence ID" value="MEB3031880.1"/>
    <property type="molecule type" value="Genomic_DNA"/>
</dbReference>
<keyword evidence="2" id="KW-0560">Oxidoreductase</keyword>
<dbReference type="GO" id="GO:0016491">
    <property type="term" value="F:oxidoreductase activity"/>
    <property type="evidence" value="ECO:0007669"/>
    <property type="project" value="UniProtKB-KW"/>
</dbReference>
<keyword evidence="3" id="KW-1185">Reference proteome</keyword>
<protein>
    <submittedName>
        <fullName evidence="2">Oxygenase MpaB family protein</fullName>
        <ecNumber evidence="2">1.-.-.-</ecNumber>
    </submittedName>
</protein>
<dbReference type="PANTHER" id="PTHR37539:SF1">
    <property type="entry name" value="ER-BOUND OXYGENASE MPAB_MPAB'_RUBBER OXYGENASE CATALYTIC DOMAIN-CONTAINING PROTEIN"/>
    <property type="match status" value="1"/>
</dbReference>
<accession>A0ABU5XYV8</accession>
<evidence type="ECO:0000313" key="2">
    <source>
        <dbReference type="EMBL" id="MEB3031880.1"/>
    </source>
</evidence>
<feature type="domain" description="ER-bound oxygenase mpaB/mpaB'/Rubber oxygenase catalytic" evidence="1">
    <location>
        <begin position="104"/>
        <end position="327"/>
    </location>
</feature>
<dbReference type="Proteomes" id="UP001298593">
    <property type="component" value="Unassembled WGS sequence"/>
</dbReference>
<gene>
    <name evidence="2" type="ORF">KV113_09950</name>
</gene>
<reference evidence="2 3" key="1">
    <citation type="submission" date="2023-12" db="EMBL/GenBank/DDBJ databases">
        <title>Description of new species of Mycobacterium terrae complex isolated from sewage at the Sao Paulo Zoological Park Foundation in Brazil.</title>
        <authorList>
            <person name="Romagnoli C.L."/>
            <person name="Conceicao E.C."/>
            <person name="Machado E."/>
            <person name="Barreto L.B.P.F."/>
            <person name="Sharma A."/>
            <person name="Silva N.M."/>
            <person name="Marques L.E."/>
            <person name="Juliana M.A."/>
            <person name="Lourenco M.C.S."/>
            <person name="Digiampietri L.A."/>
            <person name="Suffys P.N."/>
            <person name="Viana-Niero C."/>
        </authorList>
    </citation>
    <scope>NUCLEOTIDE SEQUENCE [LARGE SCALE GENOMIC DNA]</scope>
    <source>
        <strain evidence="2 3">MYC340</strain>
    </source>
</reference>
<dbReference type="InterPro" id="IPR037473">
    <property type="entry name" value="Lcp-like"/>
</dbReference>
<dbReference type="Pfam" id="PF09995">
    <property type="entry name" value="MPAB_Lcp_cat"/>
    <property type="match status" value="1"/>
</dbReference>
<dbReference type="PANTHER" id="PTHR37539">
    <property type="entry name" value="SECRETED PROTEIN-RELATED"/>
    <property type="match status" value="1"/>
</dbReference>
<dbReference type="InterPro" id="IPR018713">
    <property type="entry name" value="MPAB/Lcp_cat_dom"/>
</dbReference>
<evidence type="ECO:0000259" key="1">
    <source>
        <dbReference type="Pfam" id="PF09995"/>
    </source>
</evidence>